<dbReference type="InterPro" id="IPR016035">
    <property type="entry name" value="Acyl_Trfase/lysoPLipase"/>
</dbReference>
<dbReference type="Proteomes" id="UP000242287">
    <property type="component" value="Unassembled WGS sequence"/>
</dbReference>
<dbReference type="Gene3D" id="3.40.47.10">
    <property type="match status" value="1"/>
</dbReference>
<dbReference type="Pfam" id="PF00109">
    <property type="entry name" value="ketoacyl-synt"/>
    <property type="match status" value="1"/>
</dbReference>
<dbReference type="InterPro" id="IPR014030">
    <property type="entry name" value="Ketoacyl_synth_N"/>
</dbReference>
<dbReference type="Gene3D" id="3.40.50.720">
    <property type="entry name" value="NAD(P)-binding Rossmann-like Domain"/>
    <property type="match status" value="1"/>
</dbReference>
<dbReference type="SUPFAM" id="SSF52151">
    <property type="entry name" value="FabD/lysophospholipase-like"/>
    <property type="match status" value="1"/>
</dbReference>
<sequence>MQSTCIIGSACRLPGGIVHPDKLWELFSSGDWTNSSTLPPPSRQFKDHNLPSITGRGGWLGEEGVERFDASFFNISPQEASTLRPNVRLALELTWEALENAGIPPSSLKGKNVAVSFAVGTEDGWDMKRVREDSENAFNQYWASSSDPSGVAGRVSYFFDFKGPTTIASNACAGGAFALREGVNSLLLEDAEVAIVGALATHFSPAPFSWAAATGVGSKSGRSSAFASSADGYSPSEGAVVFVVKRLQEAVDAGDSVQGVIRAVSVGHNGKTISPMTPNIDAQVNLSRRVLRAARVQPSEVQIIEAHGTGTVVGDAMEAEAIRTVYSDRDESNPLYISASKTMLGHCHGAAALVGMLKVLCCVQSRRLPPHQVSVRPEFLSGPVRIPTKLTPMSTTGDILAQVNTFGFTGSIAAVVVQSAPERQHTPYVQPTSRQLYMLPFSAKDKTTLPLQIKAICSWALQTRCQLTDLSAALALCREHFQHRKAIIASSLEDLSRFCGEFELQDLDQLLSNVTSLPEDDRLDERFLNLQDPLLLSRISPTDLDIVHEFIKNGRIVGAACLLYDRGHRLAFATAYNKHCISPDVLRSLPFYQFLRKLHWRTSDMSKSLQPTKLKDPPVTQEMFEGLIKTYGAPFSNLSSSNFIDNSPISHILVTGANGMLGTLLLGRLLKSPNLTIHCIVRGEPLSRILQSFEKYGQDTQLVHGSLSRGMLRLYQTSSLSEKQFGLNCEAYNVLVGSIDTILHAAWDVNFNYPLKEFIPMLKVTRDLAQVCVESHRRITLHFISTYASMFNYPDEIVPEAALPPLLSHSLAQGYAISKLIAEHALLAIHSAHQDRFQLVVQRVGQICGDTITGTWNPNEMMPMLIASFPVLRSLPQSFPNVSWIPSDVCADSICDAVLNSRKLLDPLFLHIANPSIRPWSEAAQEIGEILGIKSYSMLSLQEFVDQLRRIDIPLPIKRLLPYFVSSLEDGTMPERYSSLSVRDTLKAVPNLLNCPPISGDLLKTIVGSILANPTLPKQIKMLNKPLIFVFGPWAGVRKAARMTPEAVALKQRLDCLINQVRIEIGDDLTYHDSNLDEQIQTLVYHLTTVSQLAKNNVRPCAVVGYCFGEYSAAIAAGAMNEEQVINVLIRRAVILRNIDGQMLNVFCNLHDVERSLVHLDSPPDIAIHVGPTHFVLSGSACQISKAKEIFDSRHIKNMLIKTKIAFHSHLMDGPILQMQSYTYAPSSGTIPIVSGVSANVVKGERLGLKYWQRHMRARFRFYDGVRRAREQFPGADIVDIGPGNEMTKVIGRYQWQDLGLLAPEDILSSAAADQPKRATVVRGSDKAALTLASSPPPSQKTVLPSDAANHYSSNDNNNHNNIGAESGVEKEAIQILVEMFGFASHSALLDNSPHAVGLQSLDFIRFSEALSTRAGVNLSLSAFTSDLPLRLLISETCQMIE</sequence>
<dbReference type="PANTHER" id="PTHR43775">
    <property type="entry name" value="FATTY ACID SYNTHASE"/>
    <property type="match status" value="1"/>
</dbReference>
<dbReference type="PROSITE" id="PS52004">
    <property type="entry name" value="KS3_2"/>
    <property type="match status" value="1"/>
</dbReference>
<feature type="domain" description="Ketosynthase family 3 (KS3)" evidence="2">
    <location>
        <begin position="1"/>
        <end position="419"/>
    </location>
</feature>
<dbReference type="Pfam" id="PF22621">
    <property type="entry name" value="CurL-like_PKS_C"/>
    <property type="match status" value="1"/>
</dbReference>
<dbReference type="InterPro" id="IPR013120">
    <property type="entry name" value="FAR_NAD-bd"/>
</dbReference>
<reference evidence="3 4" key="1">
    <citation type="submission" date="2014-02" db="EMBL/GenBank/DDBJ databases">
        <title>Transposable element dynamics among asymbiotic and ectomycorrhizal Amanita fungi.</title>
        <authorList>
            <consortium name="DOE Joint Genome Institute"/>
            <person name="Hess J."/>
            <person name="Skrede I."/>
            <person name="Wolfe B."/>
            <person name="LaButti K."/>
            <person name="Ohm R.A."/>
            <person name="Grigoriev I.V."/>
            <person name="Pringle A."/>
        </authorList>
    </citation>
    <scope>NUCLEOTIDE SEQUENCE [LARGE SCALE GENOMIC DNA]</scope>
    <source>
        <strain evidence="3 4">SKay4041</strain>
    </source>
</reference>
<dbReference type="InterPro" id="IPR020841">
    <property type="entry name" value="PKS_Beta-ketoAc_synthase_dom"/>
</dbReference>
<gene>
    <name evidence="3" type="ORF">AMATHDRAFT_86017</name>
</gene>
<dbReference type="EMBL" id="KZ302011">
    <property type="protein sequence ID" value="PFH50123.1"/>
    <property type="molecule type" value="Genomic_DNA"/>
</dbReference>
<dbReference type="SUPFAM" id="SSF51735">
    <property type="entry name" value="NAD(P)-binding Rossmann-fold domains"/>
    <property type="match status" value="1"/>
</dbReference>
<evidence type="ECO:0000256" key="1">
    <source>
        <dbReference type="SAM" id="MobiDB-lite"/>
    </source>
</evidence>
<dbReference type="InterPro" id="IPR014031">
    <property type="entry name" value="Ketoacyl_synth_C"/>
</dbReference>
<dbReference type="OrthoDB" id="5334845at2759"/>
<dbReference type="Gene3D" id="3.40.366.10">
    <property type="entry name" value="Malonyl-Coenzyme A Acyl Carrier Protein, domain 2"/>
    <property type="match status" value="1"/>
</dbReference>
<feature type="region of interest" description="Disordered" evidence="1">
    <location>
        <begin position="1329"/>
        <end position="1364"/>
    </location>
</feature>
<dbReference type="GO" id="GO:0006633">
    <property type="term" value="P:fatty acid biosynthetic process"/>
    <property type="evidence" value="ECO:0007669"/>
    <property type="project" value="TreeGrafter"/>
</dbReference>
<dbReference type="Gene3D" id="3.30.70.3290">
    <property type="match status" value="1"/>
</dbReference>
<dbReference type="PANTHER" id="PTHR43775:SF52">
    <property type="entry name" value="STEREOSELECTIVE KETO-REDUCTASE AF490"/>
    <property type="match status" value="1"/>
</dbReference>
<keyword evidence="4" id="KW-1185">Reference proteome</keyword>
<name>A0A2A9NR16_9AGAR</name>
<dbReference type="InterPro" id="IPR014043">
    <property type="entry name" value="Acyl_transferase_dom"/>
</dbReference>
<dbReference type="InterPro" id="IPR016039">
    <property type="entry name" value="Thiolase-like"/>
</dbReference>
<dbReference type="InterPro" id="IPR036291">
    <property type="entry name" value="NAD(P)-bd_dom_sf"/>
</dbReference>
<organism evidence="3 4">
    <name type="scientific">Amanita thiersii Skay4041</name>
    <dbReference type="NCBI Taxonomy" id="703135"/>
    <lineage>
        <taxon>Eukaryota</taxon>
        <taxon>Fungi</taxon>
        <taxon>Dikarya</taxon>
        <taxon>Basidiomycota</taxon>
        <taxon>Agaricomycotina</taxon>
        <taxon>Agaricomycetes</taxon>
        <taxon>Agaricomycetidae</taxon>
        <taxon>Agaricales</taxon>
        <taxon>Pluteineae</taxon>
        <taxon>Amanitaceae</taxon>
        <taxon>Amanita</taxon>
    </lineage>
</organism>
<dbReference type="GO" id="GO:0004312">
    <property type="term" value="F:fatty acid synthase activity"/>
    <property type="evidence" value="ECO:0007669"/>
    <property type="project" value="TreeGrafter"/>
</dbReference>
<protein>
    <recommendedName>
        <fullName evidence="2">Ketosynthase family 3 (KS3) domain-containing protein</fullName>
    </recommendedName>
</protein>
<dbReference type="SMART" id="SM00827">
    <property type="entry name" value="PKS_AT"/>
    <property type="match status" value="1"/>
</dbReference>
<dbReference type="Pfam" id="PF00698">
    <property type="entry name" value="Acyl_transf_1"/>
    <property type="match status" value="1"/>
</dbReference>
<dbReference type="CDD" id="cd00833">
    <property type="entry name" value="PKS"/>
    <property type="match status" value="1"/>
</dbReference>
<dbReference type="STRING" id="703135.A0A2A9NR16"/>
<dbReference type="Pfam" id="PF07993">
    <property type="entry name" value="NAD_binding_4"/>
    <property type="match status" value="1"/>
</dbReference>
<evidence type="ECO:0000313" key="4">
    <source>
        <dbReference type="Proteomes" id="UP000242287"/>
    </source>
</evidence>
<dbReference type="GO" id="GO:0044550">
    <property type="term" value="P:secondary metabolite biosynthetic process"/>
    <property type="evidence" value="ECO:0007669"/>
    <property type="project" value="TreeGrafter"/>
</dbReference>
<feature type="compositionally biased region" description="Low complexity" evidence="1">
    <location>
        <begin position="1347"/>
        <end position="1362"/>
    </location>
</feature>
<dbReference type="InterPro" id="IPR050091">
    <property type="entry name" value="PKS_NRPS_Biosynth_Enz"/>
</dbReference>
<dbReference type="SUPFAM" id="SSF53901">
    <property type="entry name" value="Thiolase-like"/>
    <property type="match status" value="1"/>
</dbReference>
<dbReference type="InterPro" id="IPR001227">
    <property type="entry name" value="Ac_transferase_dom_sf"/>
</dbReference>
<dbReference type="Pfam" id="PF02801">
    <property type="entry name" value="Ketoacyl-synt_C"/>
    <property type="match status" value="1"/>
</dbReference>
<proteinExistence type="predicted"/>
<accession>A0A2A9NR16</accession>
<evidence type="ECO:0000313" key="3">
    <source>
        <dbReference type="EMBL" id="PFH50123.1"/>
    </source>
</evidence>
<dbReference type="SMART" id="SM00825">
    <property type="entry name" value="PKS_KS"/>
    <property type="match status" value="1"/>
</dbReference>
<evidence type="ECO:0000259" key="2">
    <source>
        <dbReference type="PROSITE" id="PS52004"/>
    </source>
</evidence>